<evidence type="ECO:0000256" key="6">
    <source>
        <dbReference type="ARBA" id="ARBA00023010"/>
    </source>
</evidence>
<dbReference type="NCBIfam" id="TIGR00964">
    <property type="entry name" value="secE_bact"/>
    <property type="match status" value="1"/>
</dbReference>
<feature type="transmembrane region" description="Helical" evidence="8">
    <location>
        <begin position="50"/>
        <end position="71"/>
    </location>
</feature>
<accession>A0ABN5DUW0</accession>
<evidence type="ECO:0000256" key="5">
    <source>
        <dbReference type="ARBA" id="ARBA00022989"/>
    </source>
</evidence>
<keyword evidence="5 8" id="KW-1133">Transmembrane helix</keyword>
<evidence type="ECO:0000256" key="7">
    <source>
        <dbReference type="ARBA" id="ARBA00023136"/>
    </source>
</evidence>
<dbReference type="InterPro" id="IPR001901">
    <property type="entry name" value="Translocase_SecE/Sec61-g"/>
</dbReference>
<keyword evidence="7 8" id="KW-0472">Membrane</keyword>
<keyword evidence="10" id="KW-1185">Reference proteome</keyword>
<protein>
    <submittedName>
        <fullName evidence="9">Preprotein translocase subunit SecE</fullName>
    </submittedName>
</protein>
<comment type="subcellular location">
    <subcellularLocation>
        <location evidence="1">Membrane</location>
    </subcellularLocation>
</comment>
<dbReference type="EMBL" id="CP024161">
    <property type="protein sequence ID" value="ATP60000.1"/>
    <property type="molecule type" value="Genomic_DNA"/>
</dbReference>
<keyword evidence="2" id="KW-0813">Transport</keyword>
<proteinExistence type="predicted"/>
<dbReference type="RefSeq" id="WP_099452185.1">
    <property type="nucleotide sequence ID" value="NZ_CP024161.1"/>
</dbReference>
<evidence type="ECO:0000256" key="8">
    <source>
        <dbReference type="SAM" id="Phobius"/>
    </source>
</evidence>
<keyword evidence="6" id="KW-0811">Translocation</keyword>
<dbReference type="InterPro" id="IPR038379">
    <property type="entry name" value="SecE_sf"/>
</dbReference>
<keyword evidence="3 8" id="KW-0812">Transmembrane</keyword>
<evidence type="ECO:0000256" key="4">
    <source>
        <dbReference type="ARBA" id="ARBA00022927"/>
    </source>
</evidence>
<reference evidence="9" key="1">
    <citation type="submission" date="2017-10" db="EMBL/GenBank/DDBJ databases">
        <title>Genome-wide analysis of the first isolated strain mycoplasma dispar GS01.</title>
        <authorList>
            <person name="Hao H."/>
            <person name="Chen S."/>
            <person name="Zhao P."/>
            <person name="Chu Y."/>
            <person name="Liu Y."/>
        </authorList>
    </citation>
    <scope>NUCLEOTIDE SEQUENCE [LARGE SCALE GENOMIC DNA]</scope>
    <source>
        <strain evidence="9">GS01</strain>
    </source>
</reference>
<dbReference type="Gene3D" id="1.20.5.1030">
    <property type="entry name" value="Preprotein translocase secy subunit"/>
    <property type="match status" value="1"/>
</dbReference>
<evidence type="ECO:0000313" key="9">
    <source>
        <dbReference type="EMBL" id="ATP60000.1"/>
    </source>
</evidence>
<sequence>MKNKREKESKTKKIKKTREKKYFFRLFVKEMKRVKWPSSRVAFRSFGQSIVFSTIFMVVFFAITIIAALIWNQVGVGI</sequence>
<dbReference type="Proteomes" id="UP000224629">
    <property type="component" value="Chromosome"/>
</dbReference>
<gene>
    <name evidence="9" type="primary">secE</name>
    <name evidence="9" type="ORF">CSW10_03730</name>
</gene>
<keyword evidence="4" id="KW-0653">Protein transport</keyword>
<dbReference type="Pfam" id="PF00584">
    <property type="entry name" value="SecE"/>
    <property type="match status" value="1"/>
</dbReference>
<name>A0ABN5DUW0_9BACT</name>
<organism evidence="9 10">
    <name type="scientific">Mesomycoplasma dispar</name>
    <dbReference type="NCBI Taxonomy" id="86660"/>
    <lineage>
        <taxon>Bacteria</taxon>
        <taxon>Bacillati</taxon>
        <taxon>Mycoplasmatota</taxon>
        <taxon>Mycoplasmoidales</taxon>
        <taxon>Metamycoplasmataceae</taxon>
        <taxon>Mesomycoplasma</taxon>
    </lineage>
</organism>
<dbReference type="InterPro" id="IPR005807">
    <property type="entry name" value="SecE_bac"/>
</dbReference>
<evidence type="ECO:0000256" key="3">
    <source>
        <dbReference type="ARBA" id="ARBA00022692"/>
    </source>
</evidence>
<evidence type="ECO:0000256" key="1">
    <source>
        <dbReference type="ARBA" id="ARBA00004370"/>
    </source>
</evidence>
<evidence type="ECO:0000313" key="10">
    <source>
        <dbReference type="Proteomes" id="UP000224629"/>
    </source>
</evidence>
<evidence type="ECO:0000256" key="2">
    <source>
        <dbReference type="ARBA" id="ARBA00022448"/>
    </source>
</evidence>